<dbReference type="GO" id="GO:0004765">
    <property type="term" value="F:shikimate kinase activity"/>
    <property type="evidence" value="ECO:0007669"/>
    <property type="project" value="UniProtKB-UniRule"/>
</dbReference>
<keyword evidence="8 11" id="KW-0067">ATP-binding</keyword>
<evidence type="ECO:0000256" key="3">
    <source>
        <dbReference type="ARBA" id="ARBA00012154"/>
    </source>
</evidence>
<evidence type="ECO:0000256" key="5">
    <source>
        <dbReference type="ARBA" id="ARBA00022679"/>
    </source>
</evidence>
<comment type="cofactor">
    <cofactor evidence="11">
        <name>Mg(2+)</name>
        <dbReference type="ChEBI" id="CHEBI:18420"/>
    </cofactor>
    <text evidence="11">Binds 1 Mg(2+) ion per subunit.</text>
</comment>
<comment type="caution">
    <text evidence="12">The sequence shown here is derived from an EMBL/GenBank/DDBJ whole genome shotgun (WGS) entry which is preliminary data.</text>
</comment>
<feature type="binding site" evidence="11">
    <location>
        <position position="83"/>
    </location>
    <ligand>
        <name>substrate</name>
    </ligand>
</feature>
<sequence>MSGSGPRVVLIGPPGAGKSTVGRALAHELRLRLRDTDADVEAGAGKPIREIFVDDGEPHFRTLERAAVARALEEHDGVLALGGGAVMDPLTEADLVAYAGRGGVVVFLDVSLAHASPRVGFNQARPLLVGNPRAQWQALMERRRPVYQRLSTLAVSTDGRTAGQVARTIAESLVSGDDGPKDAQP</sequence>
<feature type="binding site" evidence="11">
    <location>
        <position position="61"/>
    </location>
    <ligand>
        <name>substrate</name>
    </ligand>
</feature>
<dbReference type="GO" id="GO:0008652">
    <property type="term" value="P:amino acid biosynthetic process"/>
    <property type="evidence" value="ECO:0007669"/>
    <property type="project" value="UniProtKB-KW"/>
</dbReference>
<evidence type="ECO:0000256" key="6">
    <source>
        <dbReference type="ARBA" id="ARBA00022741"/>
    </source>
</evidence>
<feature type="binding site" evidence="11">
    <location>
        <begin position="15"/>
        <end position="20"/>
    </location>
    <ligand>
        <name>ATP</name>
        <dbReference type="ChEBI" id="CHEBI:30616"/>
    </ligand>
</feature>
<evidence type="ECO:0000256" key="10">
    <source>
        <dbReference type="ARBA" id="ARBA00048567"/>
    </source>
</evidence>
<gene>
    <name evidence="11 12" type="primary">aroK</name>
    <name evidence="12" type="ORF">CAE01nite_11340</name>
</gene>
<dbReference type="CDD" id="cd00464">
    <property type="entry name" value="SK"/>
    <property type="match status" value="1"/>
</dbReference>
<dbReference type="Pfam" id="PF01202">
    <property type="entry name" value="SKI"/>
    <property type="match status" value="1"/>
</dbReference>
<keyword evidence="7 11" id="KW-0418">Kinase</keyword>
<dbReference type="InterPro" id="IPR000623">
    <property type="entry name" value="Shikimate_kinase/TSH1"/>
</dbReference>
<keyword evidence="11" id="KW-0460">Magnesium</keyword>
<dbReference type="Gene3D" id="3.40.50.300">
    <property type="entry name" value="P-loop containing nucleotide triphosphate hydrolases"/>
    <property type="match status" value="1"/>
</dbReference>
<feature type="binding site" evidence="11">
    <location>
        <position position="125"/>
    </location>
    <ligand>
        <name>ATP</name>
        <dbReference type="ChEBI" id="CHEBI:30616"/>
    </ligand>
</feature>
<keyword evidence="11" id="KW-0963">Cytoplasm</keyword>
<evidence type="ECO:0000313" key="13">
    <source>
        <dbReference type="Proteomes" id="UP000321181"/>
    </source>
</evidence>
<feature type="binding site" evidence="11">
    <location>
        <position position="19"/>
    </location>
    <ligand>
        <name>Mg(2+)</name>
        <dbReference type="ChEBI" id="CHEBI:18420"/>
    </ligand>
</feature>
<dbReference type="PANTHER" id="PTHR21087:SF16">
    <property type="entry name" value="SHIKIMATE KINASE 1, CHLOROPLASTIC"/>
    <property type="match status" value="1"/>
</dbReference>
<keyword evidence="6 11" id="KW-0547">Nucleotide-binding</keyword>
<dbReference type="EMBL" id="BJYY01000009">
    <property type="protein sequence ID" value="GEO33409.1"/>
    <property type="molecule type" value="Genomic_DNA"/>
</dbReference>
<dbReference type="HAMAP" id="MF_00109">
    <property type="entry name" value="Shikimate_kinase"/>
    <property type="match status" value="1"/>
</dbReference>
<dbReference type="InterPro" id="IPR023000">
    <property type="entry name" value="Shikimate_kinase_CS"/>
</dbReference>
<dbReference type="GO" id="GO:0005524">
    <property type="term" value="F:ATP binding"/>
    <property type="evidence" value="ECO:0007669"/>
    <property type="project" value="UniProtKB-UniRule"/>
</dbReference>
<accession>A0A512DAB3</accession>
<dbReference type="GO" id="GO:0009423">
    <property type="term" value="P:chorismate biosynthetic process"/>
    <property type="evidence" value="ECO:0007669"/>
    <property type="project" value="UniProtKB-UniRule"/>
</dbReference>
<comment type="function">
    <text evidence="11">Catalyzes the specific phosphorylation of the 3-hydroxyl group of shikimic acid using ATP as a cosubstrate.</text>
</comment>
<feature type="binding site" evidence="11">
    <location>
        <position position="160"/>
    </location>
    <ligand>
        <name>ATP</name>
        <dbReference type="ChEBI" id="CHEBI:30616"/>
    </ligand>
</feature>
<evidence type="ECO:0000256" key="2">
    <source>
        <dbReference type="ARBA" id="ARBA00006997"/>
    </source>
</evidence>
<comment type="similarity">
    <text evidence="2 11">Belongs to the shikimate kinase family.</text>
</comment>
<keyword evidence="11" id="KW-0479">Metal-binding</keyword>
<protein>
    <recommendedName>
        <fullName evidence="3 11">Shikimate kinase</fullName>
        <shortName evidence="11">SK</shortName>
        <ecNumber evidence="3 11">2.7.1.71</ecNumber>
    </recommendedName>
</protein>
<keyword evidence="5 11" id="KW-0808">Transferase</keyword>
<dbReference type="SUPFAM" id="SSF52540">
    <property type="entry name" value="P-loop containing nucleoside triphosphate hydrolases"/>
    <property type="match status" value="1"/>
</dbReference>
<comment type="pathway">
    <text evidence="1 11">Metabolic intermediate biosynthesis; chorismate biosynthesis; chorismate from D-erythrose 4-phosphate and phosphoenolpyruvate: step 5/7.</text>
</comment>
<name>A0A512DAB3_9CELL</name>
<comment type="catalytic activity">
    <reaction evidence="10 11">
        <text>shikimate + ATP = 3-phosphoshikimate + ADP + H(+)</text>
        <dbReference type="Rhea" id="RHEA:13121"/>
        <dbReference type="ChEBI" id="CHEBI:15378"/>
        <dbReference type="ChEBI" id="CHEBI:30616"/>
        <dbReference type="ChEBI" id="CHEBI:36208"/>
        <dbReference type="ChEBI" id="CHEBI:145989"/>
        <dbReference type="ChEBI" id="CHEBI:456216"/>
        <dbReference type="EC" id="2.7.1.71"/>
    </reaction>
</comment>
<feature type="binding site" evidence="11">
    <location>
        <position position="37"/>
    </location>
    <ligand>
        <name>substrate</name>
    </ligand>
</feature>
<keyword evidence="4 11" id="KW-0028">Amino-acid biosynthesis</keyword>
<feature type="binding site" evidence="11">
    <location>
        <position position="143"/>
    </location>
    <ligand>
        <name>substrate</name>
    </ligand>
</feature>
<organism evidence="12 13">
    <name type="scientific">Cellulomonas aerilata</name>
    <dbReference type="NCBI Taxonomy" id="515326"/>
    <lineage>
        <taxon>Bacteria</taxon>
        <taxon>Bacillati</taxon>
        <taxon>Actinomycetota</taxon>
        <taxon>Actinomycetes</taxon>
        <taxon>Micrococcales</taxon>
        <taxon>Cellulomonadaceae</taxon>
        <taxon>Cellulomonas</taxon>
    </lineage>
</organism>
<evidence type="ECO:0000256" key="9">
    <source>
        <dbReference type="ARBA" id="ARBA00023141"/>
    </source>
</evidence>
<keyword evidence="13" id="KW-1185">Reference proteome</keyword>
<evidence type="ECO:0000256" key="1">
    <source>
        <dbReference type="ARBA" id="ARBA00004842"/>
    </source>
</evidence>
<dbReference type="AlphaFoldDB" id="A0A512DAB3"/>
<dbReference type="InterPro" id="IPR027417">
    <property type="entry name" value="P-loop_NTPase"/>
</dbReference>
<dbReference type="GO" id="GO:0009073">
    <property type="term" value="P:aromatic amino acid family biosynthetic process"/>
    <property type="evidence" value="ECO:0007669"/>
    <property type="project" value="UniProtKB-KW"/>
</dbReference>
<dbReference type="OrthoDB" id="9800332at2"/>
<dbReference type="RefSeq" id="WP_146901303.1">
    <property type="nucleotide sequence ID" value="NZ_BAAARM010000002.1"/>
</dbReference>
<dbReference type="PROSITE" id="PS01128">
    <property type="entry name" value="SHIKIMATE_KINASE"/>
    <property type="match status" value="1"/>
</dbReference>
<comment type="subunit">
    <text evidence="11">Monomer.</text>
</comment>
<evidence type="ECO:0000256" key="11">
    <source>
        <dbReference type="HAMAP-Rule" id="MF_00109"/>
    </source>
</evidence>
<reference evidence="12 13" key="1">
    <citation type="submission" date="2019-07" db="EMBL/GenBank/DDBJ databases">
        <title>Whole genome shotgun sequence of Cellulomonas aerilata NBRC 106308.</title>
        <authorList>
            <person name="Hosoyama A."/>
            <person name="Uohara A."/>
            <person name="Ohji S."/>
            <person name="Ichikawa N."/>
        </authorList>
    </citation>
    <scope>NUCLEOTIDE SEQUENCE [LARGE SCALE GENOMIC DNA]</scope>
    <source>
        <strain evidence="12 13">NBRC 106308</strain>
    </source>
</reference>
<dbReference type="Proteomes" id="UP000321181">
    <property type="component" value="Unassembled WGS sequence"/>
</dbReference>
<evidence type="ECO:0000256" key="8">
    <source>
        <dbReference type="ARBA" id="ARBA00022840"/>
    </source>
</evidence>
<dbReference type="GO" id="GO:0005829">
    <property type="term" value="C:cytosol"/>
    <property type="evidence" value="ECO:0007669"/>
    <property type="project" value="TreeGrafter"/>
</dbReference>
<dbReference type="InterPro" id="IPR031322">
    <property type="entry name" value="Shikimate/glucono_kinase"/>
</dbReference>
<dbReference type="PANTHER" id="PTHR21087">
    <property type="entry name" value="SHIKIMATE KINASE"/>
    <property type="match status" value="1"/>
</dbReference>
<keyword evidence="9 11" id="KW-0057">Aromatic amino acid biosynthesis</keyword>
<dbReference type="PRINTS" id="PR01100">
    <property type="entry name" value="SHIKIMTKNASE"/>
</dbReference>
<dbReference type="EC" id="2.7.1.71" evidence="3 11"/>
<comment type="subcellular location">
    <subcellularLocation>
        <location evidence="11">Cytoplasm</location>
    </subcellularLocation>
</comment>
<proteinExistence type="inferred from homology"/>
<dbReference type="UniPathway" id="UPA00053">
    <property type="reaction ID" value="UER00088"/>
</dbReference>
<evidence type="ECO:0000313" key="12">
    <source>
        <dbReference type="EMBL" id="GEO33409.1"/>
    </source>
</evidence>
<evidence type="ECO:0000256" key="7">
    <source>
        <dbReference type="ARBA" id="ARBA00022777"/>
    </source>
</evidence>
<evidence type="ECO:0000256" key="4">
    <source>
        <dbReference type="ARBA" id="ARBA00022605"/>
    </source>
</evidence>
<dbReference type="GO" id="GO:0000287">
    <property type="term" value="F:magnesium ion binding"/>
    <property type="evidence" value="ECO:0007669"/>
    <property type="project" value="UniProtKB-UniRule"/>
</dbReference>